<evidence type="ECO:0000313" key="2">
    <source>
        <dbReference type="EMBL" id="SHF36772.1"/>
    </source>
</evidence>
<feature type="domain" description="LRAT" evidence="1">
    <location>
        <begin position="152"/>
        <end position="258"/>
    </location>
</feature>
<keyword evidence="2" id="KW-0012">Acyltransferase</keyword>
<dbReference type="InterPro" id="IPR007053">
    <property type="entry name" value="LRAT_dom"/>
</dbReference>
<accession>A0A1M5B3L2</accession>
<sequence>MFGDFLHEEKRYLLDIDDIYDLDNGTVIVAEYSRFEYQFGIFGKHHVIYQACWTTKDKILVFSIEKCSIEDFFKEADVYEYIPDFDYDKAATFHFAHCKYSEMRNKCIPAFSELRSVFGDDFTLMCMLEGNMEQFHSAFINSKMGKHYIHPIHIIGIAPAKHHLLAIEEGYAIHFSDGGTGGSNEIILESMDDIEEREYVTLTQINYKNEDVRHRLLARNRALLVYSGRWNFGNYNLLFNNCEHFVTFCKTGQSQSSQARSFFQDAFFIGLSLIARKPQYASMVLARRLGLFR</sequence>
<dbReference type="Pfam" id="PF04970">
    <property type="entry name" value="LRAT"/>
    <property type="match status" value="1"/>
</dbReference>
<evidence type="ECO:0000259" key="1">
    <source>
        <dbReference type="PROSITE" id="PS51934"/>
    </source>
</evidence>
<dbReference type="STRING" id="871325.SAMN05444349_11743"/>
<proteinExistence type="predicted"/>
<dbReference type="Gene3D" id="3.90.1720.10">
    <property type="entry name" value="endopeptidase domain like (from Nostoc punctiforme)"/>
    <property type="match status" value="1"/>
</dbReference>
<organism evidence="2 3">
    <name type="scientific">Bacteroides faecichinchillae</name>
    <dbReference type="NCBI Taxonomy" id="871325"/>
    <lineage>
        <taxon>Bacteria</taxon>
        <taxon>Pseudomonadati</taxon>
        <taxon>Bacteroidota</taxon>
        <taxon>Bacteroidia</taxon>
        <taxon>Bacteroidales</taxon>
        <taxon>Bacteroidaceae</taxon>
        <taxon>Bacteroides</taxon>
    </lineage>
</organism>
<evidence type="ECO:0000313" key="3">
    <source>
        <dbReference type="Proteomes" id="UP000184436"/>
    </source>
</evidence>
<gene>
    <name evidence="2" type="ORF">SAMN05444349_11743</name>
</gene>
<name>A0A1M5B3L2_9BACE</name>
<dbReference type="PROSITE" id="PS51934">
    <property type="entry name" value="LRAT"/>
    <property type="match status" value="1"/>
</dbReference>
<keyword evidence="2" id="KW-0808">Transferase</keyword>
<dbReference type="RefSeq" id="WP_081800216.1">
    <property type="nucleotide sequence ID" value="NZ_FQVD01000017.1"/>
</dbReference>
<keyword evidence="3" id="KW-1185">Reference proteome</keyword>
<dbReference type="AlphaFoldDB" id="A0A1M5B3L2"/>
<dbReference type="GO" id="GO:0016746">
    <property type="term" value="F:acyltransferase activity"/>
    <property type="evidence" value="ECO:0007669"/>
    <property type="project" value="UniProtKB-KW"/>
</dbReference>
<dbReference type="EMBL" id="FQVD01000017">
    <property type="protein sequence ID" value="SHF36772.1"/>
    <property type="molecule type" value="Genomic_DNA"/>
</dbReference>
<dbReference type="Proteomes" id="UP000184436">
    <property type="component" value="Unassembled WGS sequence"/>
</dbReference>
<protein>
    <submittedName>
        <fullName evidence="2">Lecithin retinol acyltransferase</fullName>
    </submittedName>
</protein>
<reference evidence="2 3" key="1">
    <citation type="submission" date="2016-11" db="EMBL/GenBank/DDBJ databases">
        <authorList>
            <person name="Jaros S."/>
            <person name="Januszkiewicz K."/>
            <person name="Wedrychowicz H."/>
        </authorList>
    </citation>
    <scope>NUCLEOTIDE SEQUENCE [LARGE SCALE GENOMIC DNA]</scope>
    <source>
        <strain evidence="2 3">DSM 26883</strain>
    </source>
</reference>